<gene>
    <name evidence="2" type="ORF">JI435_029870</name>
</gene>
<accession>A0A7U2F261</accession>
<dbReference type="VEuPathDB" id="FungiDB:JI435_029870"/>
<dbReference type="Proteomes" id="UP000663193">
    <property type="component" value="Chromosome 5"/>
</dbReference>
<dbReference type="OrthoDB" id="4991875at2759"/>
<feature type="chain" id="PRO_5034680213" description="GPI anchored cell wall protein" evidence="1">
    <location>
        <begin position="18"/>
        <end position="231"/>
    </location>
</feature>
<evidence type="ECO:0000313" key="3">
    <source>
        <dbReference type="Proteomes" id="UP000663193"/>
    </source>
</evidence>
<sequence length="231" mass="22708">MRQSIAIISLLSGAVMAADTIPFYFPGGSEGADPVAVIKKVEPSTTEFSIACPTGVDSDECGWGPGLDYTIISNTHYQAYMSAASVSMSFACDHNTQASEMTCTVAMTGGDMDLGGPQTAVLKGDEISFNQATIVGGASLLSNSPAQATPAAGASGSASAQATPTASAGSSLMTAASSAVATGSAVRSSMGNTTHSATGSAAPAEHTGAASKFIFQAPALLAIVGAVAAAL</sequence>
<evidence type="ECO:0008006" key="4">
    <source>
        <dbReference type="Google" id="ProtNLM"/>
    </source>
</evidence>
<dbReference type="EMBL" id="CP069027">
    <property type="protein sequence ID" value="QRC95285.1"/>
    <property type="molecule type" value="Genomic_DNA"/>
</dbReference>
<proteinExistence type="predicted"/>
<keyword evidence="3" id="KW-1185">Reference proteome</keyword>
<reference evidence="3" key="1">
    <citation type="journal article" date="2021" name="BMC Genomics">
        <title>Chromosome-level genome assembly and manually-curated proteome of model necrotroph Parastagonospora nodorum Sn15 reveals a genome-wide trove of candidate effector homologs, and redundancy of virulence-related functions within an accessory chromosome.</title>
        <authorList>
            <person name="Bertazzoni S."/>
            <person name="Jones D.A.B."/>
            <person name="Phan H.T."/>
            <person name="Tan K.-C."/>
            <person name="Hane J.K."/>
        </authorList>
    </citation>
    <scope>NUCLEOTIDE SEQUENCE [LARGE SCALE GENOMIC DNA]</scope>
    <source>
        <strain evidence="3">SN15 / ATCC MYA-4574 / FGSC 10173)</strain>
    </source>
</reference>
<dbReference type="PANTHER" id="PTHR40640">
    <property type="entry name" value="ANCHORED GLYCOPROTEIN, PUTATIVE (AFU_ORTHOLOGUE AFUA_8G04860)-RELATED"/>
    <property type="match status" value="1"/>
</dbReference>
<evidence type="ECO:0000313" key="2">
    <source>
        <dbReference type="EMBL" id="QRC95285.1"/>
    </source>
</evidence>
<evidence type="ECO:0000256" key="1">
    <source>
        <dbReference type="SAM" id="SignalP"/>
    </source>
</evidence>
<protein>
    <recommendedName>
        <fullName evidence="4">GPI anchored cell wall protein</fullName>
    </recommendedName>
</protein>
<feature type="signal peptide" evidence="1">
    <location>
        <begin position="1"/>
        <end position="17"/>
    </location>
</feature>
<dbReference type="PANTHER" id="PTHR40640:SF1">
    <property type="entry name" value="ANCHORED GLYCOPROTEIN, PUTATIVE (AFU_ORTHOLOGUE AFUA_8G04860)-RELATED"/>
    <property type="match status" value="1"/>
</dbReference>
<name>A0A7U2F261_PHANO</name>
<dbReference type="RefSeq" id="XP_001793577.1">
    <property type="nucleotide sequence ID" value="XM_001793525.1"/>
</dbReference>
<organism evidence="2 3">
    <name type="scientific">Phaeosphaeria nodorum (strain SN15 / ATCC MYA-4574 / FGSC 10173)</name>
    <name type="common">Glume blotch fungus</name>
    <name type="synonym">Parastagonospora nodorum</name>
    <dbReference type="NCBI Taxonomy" id="321614"/>
    <lineage>
        <taxon>Eukaryota</taxon>
        <taxon>Fungi</taxon>
        <taxon>Dikarya</taxon>
        <taxon>Ascomycota</taxon>
        <taxon>Pezizomycotina</taxon>
        <taxon>Dothideomycetes</taxon>
        <taxon>Pleosporomycetidae</taxon>
        <taxon>Pleosporales</taxon>
        <taxon>Pleosporineae</taxon>
        <taxon>Phaeosphaeriaceae</taxon>
        <taxon>Parastagonospora</taxon>
    </lineage>
</organism>
<keyword evidence="1" id="KW-0732">Signal</keyword>
<dbReference type="KEGG" id="pno:SNOG_02987"/>
<dbReference type="AlphaFoldDB" id="A0A7U2F261"/>